<feature type="region of interest" description="Disordered" evidence="3">
    <location>
        <begin position="855"/>
        <end position="895"/>
    </location>
</feature>
<dbReference type="InterPro" id="IPR003096">
    <property type="entry name" value="SM22_calponin"/>
</dbReference>
<dbReference type="Pfam" id="PF00307">
    <property type="entry name" value="CH"/>
    <property type="match status" value="1"/>
</dbReference>
<dbReference type="InterPro" id="IPR000219">
    <property type="entry name" value="DH_dom"/>
</dbReference>
<gene>
    <name evidence="7" type="ORF">PROFUN_03835</name>
</gene>
<evidence type="ECO:0000256" key="3">
    <source>
        <dbReference type="SAM" id="MobiDB-lite"/>
    </source>
</evidence>
<name>A0A2P6NI91_9EUKA</name>
<dbReference type="InParanoid" id="A0A2P6NI91"/>
<organism evidence="7 8">
    <name type="scientific">Planoprotostelium fungivorum</name>
    <dbReference type="NCBI Taxonomy" id="1890364"/>
    <lineage>
        <taxon>Eukaryota</taxon>
        <taxon>Amoebozoa</taxon>
        <taxon>Evosea</taxon>
        <taxon>Variosea</taxon>
        <taxon>Cavosteliida</taxon>
        <taxon>Cavosteliaceae</taxon>
        <taxon>Planoprotostelium</taxon>
    </lineage>
</organism>
<feature type="domain" description="PH" evidence="4">
    <location>
        <begin position="595"/>
        <end position="706"/>
    </location>
</feature>
<feature type="region of interest" description="Disordered" evidence="3">
    <location>
        <begin position="324"/>
        <end position="374"/>
    </location>
</feature>
<dbReference type="SUPFAM" id="SSF47576">
    <property type="entry name" value="Calponin-homology domain, CH-domain"/>
    <property type="match status" value="1"/>
</dbReference>
<dbReference type="FunCoup" id="A0A2P6NI91">
    <property type="interactions" value="23"/>
</dbReference>
<dbReference type="SMART" id="SM00325">
    <property type="entry name" value="RhoGEF"/>
    <property type="match status" value="1"/>
</dbReference>
<comment type="caution">
    <text evidence="7">The sequence shown here is derived from an EMBL/GenBank/DDBJ whole genome shotgun (WGS) entry which is preliminary data.</text>
</comment>
<dbReference type="SMART" id="SM00233">
    <property type="entry name" value="PH"/>
    <property type="match status" value="1"/>
</dbReference>
<dbReference type="STRING" id="1890364.A0A2P6NI91"/>
<protein>
    <submittedName>
        <fullName evidence="7">Calmodulin-binding protein</fullName>
    </submittedName>
</protein>
<dbReference type="Pfam" id="PF22697">
    <property type="entry name" value="SOS1_NGEF_PH"/>
    <property type="match status" value="1"/>
</dbReference>
<dbReference type="InterPro" id="IPR011993">
    <property type="entry name" value="PH-like_dom_sf"/>
</dbReference>
<evidence type="ECO:0000259" key="5">
    <source>
        <dbReference type="PROSITE" id="PS50010"/>
    </source>
</evidence>
<feature type="region of interest" description="Disordered" evidence="3">
    <location>
        <begin position="162"/>
        <end position="286"/>
    </location>
</feature>
<dbReference type="Proteomes" id="UP000241769">
    <property type="component" value="Unassembled WGS sequence"/>
</dbReference>
<reference evidence="7 8" key="1">
    <citation type="journal article" date="2018" name="Genome Biol. Evol.">
        <title>Multiple Roots of Fruiting Body Formation in Amoebozoa.</title>
        <authorList>
            <person name="Hillmann F."/>
            <person name="Forbes G."/>
            <person name="Novohradska S."/>
            <person name="Ferling I."/>
            <person name="Riege K."/>
            <person name="Groth M."/>
            <person name="Westermann M."/>
            <person name="Marz M."/>
            <person name="Spaller T."/>
            <person name="Winckler T."/>
            <person name="Schaap P."/>
            <person name="Glockner G."/>
        </authorList>
    </citation>
    <scope>NUCLEOTIDE SEQUENCE [LARGE SCALE GENOMIC DNA]</scope>
    <source>
        <strain evidence="7 8">Jena</strain>
    </source>
</reference>
<dbReference type="Pfam" id="PF00621">
    <property type="entry name" value="RhoGEF"/>
    <property type="match status" value="1"/>
</dbReference>
<dbReference type="SMART" id="SM00033">
    <property type="entry name" value="CH"/>
    <property type="match status" value="1"/>
</dbReference>
<feature type="compositionally biased region" description="Low complexity" evidence="3">
    <location>
        <begin position="362"/>
        <end position="373"/>
    </location>
</feature>
<dbReference type="PROSITE" id="PS50010">
    <property type="entry name" value="DH_2"/>
    <property type="match status" value="1"/>
</dbReference>
<keyword evidence="8" id="KW-1185">Reference proteome</keyword>
<feature type="compositionally biased region" description="Low complexity" evidence="3">
    <location>
        <begin position="718"/>
        <end position="727"/>
    </location>
</feature>
<dbReference type="GO" id="GO:0005737">
    <property type="term" value="C:cytoplasm"/>
    <property type="evidence" value="ECO:0007669"/>
    <property type="project" value="TreeGrafter"/>
</dbReference>
<dbReference type="CDD" id="cd00160">
    <property type="entry name" value="RhoGEF"/>
    <property type="match status" value="1"/>
</dbReference>
<feature type="compositionally biased region" description="Basic and acidic residues" evidence="3">
    <location>
        <begin position="199"/>
        <end position="208"/>
    </location>
</feature>
<dbReference type="PANTHER" id="PTHR12673">
    <property type="entry name" value="FACIOGENITAL DYSPLASIA PROTEIN"/>
    <property type="match status" value="1"/>
</dbReference>
<dbReference type="PROSITE" id="PS50003">
    <property type="entry name" value="PH_DOMAIN"/>
    <property type="match status" value="1"/>
</dbReference>
<dbReference type="InterPro" id="IPR055251">
    <property type="entry name" value="SOS1_NGEF_PH"/>
</dbReference>
<evidence type="ECO:0000313" key="8">
    <source>
        <dbReference type="Proteomes" id="UP000241769"/>
    </source>
</evidence>
<dbReference type="OrthoDB" id="20696at2759"/>
<evidence type="ECO:0000256" key="2">
    <source>
        <dbReference type="SAM" id="Coils"/>
    </source>
</evidence>
<proteinExistence type="predicted"/>
<dbReference type="Gene3D" id="2.30.29.30">
    <property type="entry name" value="Pleckstrin-homology domain (PH domain)/Phosphotyrosine-binding domain (PTB)"/>
    <property type="match status" value="1"/>
</dbReference>
<sequence length="941" mass="106847">MSDPGLTLKRAQTAHHQFMCMQVELQKWMGQVLEDQNLFESNSDFSVSLRDGRILCRLMNKIRPGCIAKEPTKTQAAFKMMEYVSWFAIAAVNYGVEFVFLPSDLVSGNNMMSVLATLYELAELAHSRGEAPGIEKIEAPTKKGGIEKKALNRIKWAVDDKNKANQPAAPGRLLVKTTSRSLKDGEGSQKTTPSIMKALELRTQKLERSTSSSEDVASHHEVKESTPVSITSPTSSHAEPTVQIPTKSAEISQEKPEVKVPPPETPVAQKFEPPAPVEEPPAREVESPVARIIEPSQDIGTPETIADKEEEIDPLANVLDAIIKESKEDKEKPEGKTEEEKKNEIMMESSDDDDDNRKERSISNVSTSSVGSVDNDAKNENFRVSVIKEIVSTEQAYVKHLRIIVNTFIDGLKYNNIVDEQTISSLFSNVRELEVLNSKLLARLQDRIENSSSEYWMIGDIFLEMADQMAIYSIYCTNKDQSGSLYLKLFKENSSFQKWVKDMSKDTDLNGLGLQDFLVKPVQRICRYPLLLKELLRYTKDYHVDYEQLVLAHQQMEQLTSMVNESKRYEESFAKIHQVANLLGMSELTDSEERMFIKEGELIAMLDGKSTKARSFTFFLFSDLLVFAKASRFSKRHSMSSKNRPAHMSFKGKMFMSEATIQSWNDATYIKYGWQLVSASGVKLTLGAQTQAEKDSWIKALNEVIYPNNDPKQFRRLSTSSPSFSVSPEGERSPGSLPIGKSANERSSRQLIRQSFASLNAAQLAKDEDAETWAAASQEAIKEAQVEAEEEQEKLDSLNEWKKKFEEEIKASHNKMLILNEHKEGDVLIRTQQRKELTQLKEQLVTLKMQMIQMNDKGSDNGKDKKGGSSEYKKVMHDTNELTKQLNQERKARRELSLWKDEYNPKMEELQKKTKLEIDTRAKLQEKYDKLRKTAEKKSKK</sequence>
<dbReference type="PROSITE" id="PS00741">
    <property type="entry name" value="DH_1"/>
    <property type="match status" value="1"/>
</dbReference>
<dbReference type="EMBL" id="MDYQ01000078">
    <property type="protein sequence ID" value="PRP83680.1"/>
    <property type="molecule type" value="Genomic_DNA"/>
</dbReference>
<dbReference type="GO" id="GO:0005085">
    <property type="term" value="F:guanyl-nucleotide exchange factor activity"/>
    <property type="evidence" value="ECO:0007669"/>
    <property type="project" value="UniProtKB-KW"/>
</dbReference>
<feature type="domain" description="Calponin-homology (CH)" evidence="6">
    <location>
        <begin position="19"/>
        <end position="126"/>
    </location>
</feature>
<keyword evidence="2" id="KW-0175">Coiled coil</keyword>
<dbReference type="InterPro" id="IPR036872">
    <property type="entry name" value="CH_dom_sf"/>
</dbReference>
<dbReference type="InterPro" id="IPR001331">
    <property type="entry name" value="GDS_CDC24_CS"/>
</dbReference>
<evidence type="ECO:0000259" key="6">
    <source>
        <dbReference type="PROSITE" id="PS50021"/>
    </source>
</evidence>
<feature type="coiled-coil region" evidence="2">
    <location>
        <begin position="907"/>
        <end position="941"/>
    </location>
</feature>
<keyword evidence="1" id="KW-0344">Guanine-nucleotide releasing factor</keyword>
<dbReference type="SUPFAM" id="SSF50729">
    <property type="entry name" value="PH domain-like"/>
    <property type="match status" value="1"/>
</dbReference>
<dbReference type="PANTHER" id="PTHR12673:SF159">
    <property type="entry name" value="LD03170P"/>
    <property type="match status" value="1"/>
</dbReference>
<feature type="compositionally biased region" description="Low complexity" evidence="3">
    <location>
        <begin position="225"/>
        <end position="236"/>
    </location>
</feature>
<dbReference type="Gene3D" id="1.10.418.10">
    <property type="entry name" value="Calponin-like domain"/>
    <property type="match status" value="1"/>
</dbReference>
<dbReference type="SUPFAM" id="SSF48065">
    <property type="entry name" value="DBL homology domain (DH-domain)"/>
    <property type="match status" value="1"/>
</dbReference>
<feature type="compositionally biased region" description="Basic and acidic residues" evidence="3">
    <location>
        <begin position="857"/>
        <end position="895"/>
    </location>
</feature>
<feature type="region of interest" description="Disordered" evidence="3">
    <location>
        <begin position="712"/>
        <end position="744"/>
    </location>
</feature>
<evidence type="ECO:0000313" key="7">
    <source>
        <dbReference type="EMBL" id="PRP83680.1"/>
    </source>
</evidence>
<dbReference type="InterPro" id="IPR035899">
    <property type="entry name" value="DBL_dom_sf"/>
</dbReference>
<evidence type="ECO:0000259" key="4">
    <source>
        <dbReference type="PROSITE" id="PS50003"/>
    </source>
</evidence>
<dbReference type="PRINTS" id="PR00888">
    <property type="entry name" value="SM22CALPONIN"/>
</dbReference>
<dbReference type="AlphaFoldDB" id="A0A2P6NI91"/>
<dbReference type="InterPro" id="IPR001849">
    <property type="entry name" value="PH_domain"/>
</dbReference>
<accession>A0A2P6NI91</accession>
<dbReference type="Gene3D" id="1.20.900.10">
    <property type="entry name" value="Dbl homology (DH) domain"/>
    <property type="match status" value="1"/>
</dbReference>
<evidence type="ECO:0000256" key="1">
    <source>
        <dbReference type="ARBA" id="ARBA00022658"/>
    </source>
</evidence>
<feature type="compositionally biased region" description="Basic and acidic residues" evidence="3">
    <location>
        <begin position="324"/>
        <end position="345"/>
    </location>
</feature>
<dbReference type="PROSITE" id="PS50021">
    <property type="entry name" value="CH"/>
    <property type="match status" value="1"/>
</dbReference>
<dbReference type="GO" id="GO:0035556">
    <property type="term" value="P:intracellular signal transduction"/>
    <property type="evidence" value="ECO:0007669"/>
    <property type="project" value="InterPro"/>
</dbReference>
<dbReference type="CDD" id="cd00014">
    <property type="entry name" value="CH_SF"/>
    <property type="match status" value="1"/>
</dbReference>
<dbReference type="InterPro" id="IPR001715">
    <property type="entry name" value="CH_dom"/>
</dbReference>
<feature type="domain" description="DH" evidence="5">
    <location>
        <begin position="382"/>
        <end position="566"/>
    </location>
</feature>
<dbReference type="InterPro" id="IPR051092">
    <property type="entry name" value="FYVE_RhoGEF_PH"/>
</dbReference>